<reference evidence="5" key="1">
    <citation type="submission" date="2018-07" db="EMBL/GenBank/DDBJ databases">
        <authorList>
            <person name="Quirk P.G."/>
            <person name="Krulwich T.A."/>
        </authorList>
    </citation>
    <scope>NUCLEOTIDE SEQUENCE</scope>
</reference>
<evidence type="ECO:0000256" key="3">
    <source>
        <dbReference type="SAM" id="MobiDB-lite"/>
    </source>
</evidence>
<dbReference type="InterPro" id="IPR012677">
    <property type="entry name" value="Nucleotide-bd_a/b_plait_sf"/>
</dbReference>
<dbReference type="SMART" id="SM00360">
    <property type="entry name" value="RRM"/>
    <property type="match status" value="1"/>
</dbReference>
<evidence type="ECO:0000256" key="2">
    <source>
        <dbReference type="PROSITE-ProRule" id="PRU00176"/>
    </source>
</evidence>
<gene>
    <name evidence="5" type="primary">CSON005577</name>
</gene>
<dbReference type="EMBL" id="UFQT01000218">
    <property type="protein sequence ID" value="SSX21880.1"/>
    <property type="molecule type" value="Genomic_DNA"/>
</dbReference>
<organism evidence="5">
    <name type="scientific">Culicoides sonorensis</name>
    <name type="common">Biting midge</name>
    <dbReference type="NCBI Taxonomy" id="179676"/>
    <lineage>
        <taxon>Eukaryota</taxon>
        <taxon>Metazoa</taxon>
        <taxon>Ecdysozoa</taxon>
        <taxon>Arthropoda</taxon>
        <taxon>Hexapoda</taxon>
        <taxon>Insecta</taxon>
        <taxon>Pterygota</taxon>
        <taxon>Neoptera</taxon>
        <taxon>Endopterygota</taxon>
        <taxon>Diptera</taxon>
        <taxon>Nematocera</taxon>
        <taxon>Chironomoidea</taxon>
        <taxon>Ceratopogonidae</taxon>
        <taxon>Ceratopogoninae</taxon>
        <taxon>Culicoides</taxon>
        <taxon>Monoculicoides</taxon>
    </lineage>
</organism>
<dbReference type="OMA" id="PSDSWHQ"/>
<evidence type="ECO:0000313" key="5">
    <source>
        <dbReference type="EMBL" id="SSX21880.1"/>
    </source>
</evidence>
<dbReference type="GO" id="GO:0019005">
    <property type="term" value="C:SCF ubiquitin ligase complex"/>
    <property type="evidence" value="ECO:0007669"/>
    <property type="project" value="TreeGrafter"/>
</dbReference>
<dbReference type="InterPro" id="IPR032675">
    <property type="entry name" value="LRR_dom_sf"/>
</dbReference>
<feature type="region of interest" description="Disordered" evidence="3">
    <location>
        <begin position="118"/>
        <end position="152"/>
    </location>
</feature>
<dbReference type="InterPro" id="IPR035979">
    <property type="entry name" value="RBD_domain_sf"/>
</dbReference>
<evidence type="ECO:0000256" key="1">
    <source>
        <dbReference type="ARBA" id="ARBA00022884"/>
    </source>
</evidence>
<dbReference type="PROSITE" id="PS50102">
    <property type="entry name" value="RRM"/>
    <property type="match status" value="1"/>
</dbReference>
<dbReference type="SUPFAM" id="SSF52047">
    <property type="entry name" value="RNI-like"/>
    <property type="match status" value="1"/>
</dbReference>
<sequence length="656" mass="75463">MSRLINKLLLAGLLEEMARSKSRHRDDDDKKEAGSITYTDDKVPVKTLYVSGIKSFISQDDLEQYFRGQGNLTKLVLHDKGDYKYAFVTFSTYEDATKVVKKRTHHLKRSKLRVRPADTWHQPKESIPQSEGNSPEDVQEAGASSNESETWSYDENTPSLMMLNDDCLLYLLEFFNVLELVKMRGICSRLDSLIEIFCQKYVNFSFETLSLELPTELTLMNARDILTFLGPIMKSLKIDGGDFSENSNPNRTIDWIVRYCKNLESLELENFTLNRINLKKLTPVIQKLKSLSLGDSTKVNDELGSCLNRAEQMEELIISGNWEITGKCLTKAKNLKTLSVNCCGNLQSKPFKEALKNNLTLKKLEIRRCDKFDDTVVNCIVEEVKEIEELSLSNVYQCMSNYSRFAELPHLKKLSVEFHSFASIDNLLEKLSEKSILEELNYIGSSSNAVDKTIELISKITTMKNFSMAFNSNISDNDLKRLQNLAQLESLSIPGASNVTSDGLLKLLSACKNLHYLDISQVKVDIDFLEKVVQMWRLSQNRPKLQLIVYETNIQEDSEEVDKIQKENLNNLRLSFVPKMLNTHQFMFTGSDMDFSEDDEDFDFDDDEDDDYDEEDFAPPWEVYGDQWWDSDDSDKYMYGWGQYSGDRSPVAWFEN</sequence>
<proteinExistence type="predicted"/>
<feature type="compositionally biased region" description="Acidic residues" evidence="3">
    <location>
        <begin position="594"/>
        <end position="617"/>
    </location>
</feature>
<accession>A0A336LVM9</accession>
<dbReference type="VEuPathDB" id="VectorBase:CSON005577"/>
<dbReference type="GO" id="GO:0031146">
    <property type="term" value="P:SCF-dependent proteasomal ubiquitin-dependent protein catabolic process"/>
    <property type="evidence" value="ECO:0007669"/>
    <property type="project" value="TreeGrafter"/>
</dbReference>
<name>A0A336LVM9_CULSO</name>
<dbReference type="AlphaFoldDB" id="A0A336LVM9"/>
<feature type="region of interest" description="Disordered" evidence="3">
    <location>
        <begin position="593"/>
        <end position="617"/>
    </location>
</feature>
<dbReference type="Gene3D" id="3.80.10.10">
    <property type="entry name" value="Ribonuclease Inhibitor"/>
    <property type="match status" value="1"/>
</dbReference>
<feature type="compositionally biased region" description="Polar residues" evidence="3">
    <location>
        <begin position="142"/>
        <end position="152"/>
    </location>
</feature>
<dbReference type="Gene3D" id="3.30.70.330">
    <property type="match status" value="1"/>
</dbReference>
<dbReference type="CDD" id="cd00590">
    <property type="entry name" value="RRM_SF"/>
    <property type="match status" value="1"/>
</dbReference>
<evidence type="ECO:0000259" key="4">
    <source>
        <dbReference type="PROSITE" id="PS50102"/>
    </source>
</evidence>
<keyword evidence="1 2" id="KW-0694">RNA-binding</keyword>
<dbReference type="PANTHER" id="PTHR13318">
    <property type="entry name" value="PARTNER OF PAIRED, ISOFORM B-RELATED"/>
    <property type="match status" value="1"/>
</dbReference>
<feature type="domain" description="RRM" evidence="4">
    <location>
        <begin position="46"/>
        <end position="119"/>
    </location>
</feature>
<dbReference type="SUPFAM" id="SSF54928">
    <property type="entry name" value="RNA-binding domain, RBD"/>
    <property type="match status" value="1"/>
</dbReference>
<dbReference type="Pfam" id="PF00076">
    <property type="entry name" value="RRM_1"/>
    <property type="match status" value="1"/>
</dbReference>
<dbReference type="InterPro" id="IPR000504">
    <property type="entry name" value="RRM_dom"/>
</dbReference>
<dbReference type="GO" id="GO:0003723">
    <property type="term" value="F:RNA binding"/>
    <property type="evidence" value="ECO:0007669"/>
    <property type="project" value="UniProtKB-UniRule"/>
</dbReference>
<protein>
    <submittedName>
        <fullName evidence="5">CSON005577 protein</fullName>
    </submittedName>
</protein>